<gene>
    <name evidence="6" type="ORF">SASPL_117475</name>
</gene>
<dbReference type="InterPro" id="IPR002022">
    <property type="entry name" value="Pec_lyase"/>
</dbReference>
<proteinExistence type="inferred from homology"/>
<comment type="function">
    <text evidence="1">Has pectate lyase activity.</text>
</comment>
<dbReference type="PANTHER" id="PTHR31683:SF159">
    <property type="entry name" value="PECTATE LYASE"/>
    <property type="match status" value="1"/>
</dbReference>
<dbReference type="Pfam" id="PF00544">
    <property type="entry name" value="Pectate_lyase_4"/>
    <property type="match status" value="1"/>
</dbReference>
<evidence type="ECO:0000256" key="3">
    <source>
        <dbReference type="ARBA" id="ARBA00011245"/>
    </source>
</evidence>
<keyword evidence="4" id="KW-0456">Lyase</keyword>
<dbReference type="InterPro" id="IPR045032">
    <property type="entry name" value="PEL"/>
</dbReference>
<evidence type="ECO:0000259" key="5">
    <source>
        <dbReference type="SMART" id="SM00656"/>
    </source>
</evidence>
<keyword evidence="7" id="KW-1185">Reference proteome</keyword>
<dbReference type="Proteomes" id="UP000298416">
    <property type="component" value="Unassembled WGS sequence"/>
</dbReference>
<feature type="domain" description="Pectate lyase" evidence="5">
    <location>
        <begin position="1"/>
        <end position="108"/>
    </location>
</feature>
<dbReference type="InterPro" id="IPR012334">
    <property type="entry name" value="Pectin_lyas_fold"/>
</dbReference>
<comment type="similarity">
    <text evidence="2">Belongs to the polysaccharide lyase 1 family. Amb a subfamily.</text>
</comment>
<comment type="caution">
    <text evidence="6">The sequence shown here is derived from an EMBL/GenBank/DDBJ whole genome shotgun (WGS) entry which is preliminary data.</text>
</comment>
<reference evidence="6" key="2">
    <citation type="submission" date="2020-08" db="EMBL/GenBank/DDBJ databases">
        <title>Plant Genome Project.</title>
        <authorList>
            <person name="Zhang R.-G."/>
        </authorList>
    </citation>
    <scope>NUCLEOTIDE SEQUENCE</scope>
    <source>
        <strain evidence="6">Huo1</strain>
        <tissue evidence="6">Leaf</tissue>
    </source>
</reference>
<organism evidence="6">
    <name type="scientific">Salvia splendens</name>
    <name type="common">Scarlet sage</name>
    <dbReference type="NCBI Taxonomy" id="180675"/>
    <lineage>
        <taxon>Eukaryota</taxon>
        <taxon>Viridiplantae</taxon>
        <taxon>Streptophyta</taxon>
        <taxon>Embryophyta</taxon>
        <taxon>Tracheophyta</taxon>
        <taxon>Spermatophyta</taxon>
        <taxon>Magnoliopsida</taxon>
        <taxon>eudicotyledons</taxon>
        <taxon>Gunneridae</taxon>
        <taxon>Pentapetalae</taxon>
        <taxon>asterids</taxon>
        <taxon>lamiids</taxon>
        <taxon>Lamiales</taxon>
        <taxon>Lamiaceae</taxon>
        <taxon>Nepetoideae</taxon>
        <taxon>Mentheae</taxon>
        <taxon>Salviinae</taxon>
        <taxon>Salvia</taxon>
        <taxon>Salvia subgen. Calosphace</taxon>
        <taxon>core Calosphace</taxon>
    </lineage>
</organism>
<evidence type="ECO:0000256" key="4">
    <source>
        <dbReference type="ARBA" id="ARBA00023239"/>
    </source>
</evidence>
<reference evidence="6" key="1">
    <citation type="submission" date="2018-01" db="EMBL/GenBank/DDBJ databases">
        <authorList>
            <person name="Mao J.F."/>
        </authorList>
    </citation>
    <scope>NUCLEOTIDE SEQUENCE</scope>
    <source>
        <strain evidence="6">Huo1</strain>
        <tissue evidence="6">Leaf</tissue>
    </source>
</reference>
<dbReference type="SMART" id="SM00656">
    <property type="entry name" value="Amb_all"/>
    <property type="match status" value="1"/>
</dbReference>
<name>A0A8X8XUX5_SALSN</name>
<dbReference type="PANTHER" id="PTHR31683">
    <property type="entry name" value="PECTATE LYASE 18-RELATED"/>
    <property type="match status" value="1"/>
</dbReference>
<sequence length="108" mass="11660">MKNVIVHGIKISNIVKTPGGLIRDSVDHVGNRQLSEGDGITIFGSQNVWVDHVTLTKCTDGMIDATQGSTAVTISNCHFSNHNKTILFGSDDNYKDDVKMQATVSGKD</sequence>
<evidence type="ECO:0000256" key="1">
    <source>
        <dbReference type="ARBA" id="ARBA00002799"/>
    </source>
</evidence>
<dbReference type="EMBL" id="PNBA02000006">
    <property type="protein sequence ID" value="KAG6420930.1"/>
    <property type="molecule type" value="Genomic_DNA"/>
</dbReference>
<accession>A0A8X8XUX5</accession>
<dbReference type="InterPro" id="IPR011050">
    <property type="entry name" value="Pectin_lyase_fold/virulence"/>
</dbReference>
<dbReference type="Gene3D" id="2.160.20.10">
    <property type="entry name" value="Single-stranded right-handed beta-helix, Pectin lyase-like"/>
    <property type="match status" value="1"/>
</dbReference>
<evidence type="ECO:0000313" key="7">
    <source>
        <dbReference type="Proteomes" id="UP000298416"/>
    </source>
</evidence>
<dbReference type="AlphaFoldDB" id="A0A8X8XUX5"/>
<protein>
    <recommendedName>
        <fullName evidence="5">Pectate lyase domain-containing protein</fullName>
    </recommendedName>
</protein>
<evidence type="ECO:0000256" key="2">
    <source>
        <dbReference type="ARBA" id="ARBA00008800"/>
    </source>
</evidence>
<dbReference type="GO" id="GO:0030570">
    <property type="term" value="F:pectate lyase activity"/>
    <property type="evidence" value="ECO:0007669"/>
    <property type="project" value="InterPro"/>
</dbReference>
<comment type="subunit">
    <text evidence="3">Monomer.</text>
</comment>
<evidence type="ECO:0000313" key="6">
    <source>
        <dbReference type="EMBL" id="KAG6420930.1"/>
    </source>
</evidence>
<dbReference type="SUPFAM" id="SSF51126">
    <property type="entry name" value="Pectin lyase-like"/>
    <property type="match status" value="1"/>
</dbReference>